<protein>
    <submittedName>
        <fullName evidence="1">Uncharacterized protein</fullName>
    </submittedName>
</protein>
<dbReference type="EMBL" id="CP033928">
    <property type="protein sequence ID" value="AZA60789.1"/>
    <property type="molecule type" value="Genomic_DNA"/>
</dbReference>
<name>A0A3G6N790_9FLAO</name>
<proteinExistence type="predicted"/>
<evidence type="ECO:0000313" key="2">
    <source>
        <dbReference type="Proteomes" id="UP000269076"/>
    </source>
</evidence>
<dbReference type="Proteomes" id="UP000269076">
    <property type="component" value="Chromosome"/>
</dbReference>
<organism evidence="1 2">
    <name type="scientific">Chryseobacterium indoltheticum</name>
    <dbReference type="NCBI Taxonomy" id="254"/>
    <lineage>
        <taxon>Bacteria</taxon>
        <taxon>Pseudomonadati</taxon>
        <taxon>Bacteroidota</taxon>
        <taxon>Flavobacteriia</taxon>
        <taxon>Flavobacteriales</taxon>
        <taxon>Weeksellaceae</taxon>
        <taxon>Chryseobacterium group</taxon>
        <taxon>Chryseobacterium</taxon>
    </lineage>
</organism>
<reference evidence="1 2" key="1">
    <citation type="submission" date="2018-11" db="EMBL/GenBank/DDBJ databases">
        <title>Proposal to divide the Flavobacteriaceae and reorganize its genera based on Amino Acid Identity values calculated from whole genome sequences.</title>
        <authorList>
            <person name="Nicholson A.C."/>
            <person name="Gulvik C.A."/>
            <person name="Whitney A.M."/>
            <person name="Humrighouse B.W."/>
            <person name="Bell M."/>
            <person name="Holmes B."/>
            <person name="Steigerwalt A."/>
            <person name="Villarma A."/>
            <person name="Sheth M."/>
            <person name="Batra D."/>
            <person name="Pryor J."/>
            <person name="Bernardet J.-F."/>
            <person name="Hugo C."/>
            <person name="Kampfer P."/>
            <person name="Newman J."/>
            <person name="Mcquiston J.R."/>
        </authorList>
    </citation>
    <scope>NUCLEOTIDE SEQUENCE [LARGE SCALE GENOMIC DNA]</scope>
    <source>
        <strain evidence="1 2">G0211</strain>
    </source>
</reference>
<dbReference type="AlphaFoldDB" id="A0A3G6N790"/>
<gene>
    <name evidence="1" type="ORF">EG340_06925</name>
</gene>
<sequence>MIVMENTIHQIDEDFKSEALKIVYDEFLTFKTLIDARISVKQIKEVISLNESKLPAIIAEKYINLSREWRKSEHIDEFLKNDNNNKTHFSNYIEYFEATCAGYLQKKGIVVD</sequence>
<accession>A0A3G6N790</accession>
<evidence type="ECO:0000313" key="1">
    <source>
        <dbReference type="EMBL" id="AZA60789.1"/>
    </source>
</evidence>